<protein>
    <submittedName>
        <fullName evidence="1">Pyruvate formate-lyase-activating protein</fullName>
        <ecNumber evidence="1">1.97.1.4</ecNumber>
    </submittedName>
</protein>
<reference evidence="1" key="1">
    <citation type="submission" date="2023-11" db="EMBL/GenBank/DDBJ databases">
        <title>Gracilibacillus pellucida a moderately halophilic bacterium isolated from saline soil in Xinjiang province.</title>
        <authorList>
            <person name="Zhang Z."/>
            <person name="Tan F."/>
            <person name="Wang Y."/>
            <person name="Xia M."/>
        </authorList>
    </citation>
    <scope>NUCLEOTIDE SEQUENCE</scope>
    <source>
        <strain evidence="1">S3-1-1</strain>
    </source>
</reference>
<dbReference type="Proteomes" id="UP001277972">
    <property type="component" value="Unassembled WGS sequence"/>
</dbReference>
<keyword evidence="2" id="KW-1185">Reference proteome</keyword>
<sequence length="252" mass="28615">MIGRIHSVETCGTVDGPGLRYVIFMQGCLLRCQYCHNPDTWKRMDGKNITVEELVTDIQSYLPFFQASGGGVTVSGGEPLLQVDFLIELFTELKQLGVHTTIDSCGGCFSASPYYLEKLDTLMQVTDLVLLDLKHIDLADHIALTGMSNQHILHFAQYLDDRGVPVWIRHVLVPTISDDNEALQRLAEFIRTLHNVVKIDVLPYHKLGVYKWEELGLEYPLEGIEPPTQERINNAERILRTGLMRKKMESFQ</sequence>
<name>A0ACC6M6G7_9BACI</name>
<evidence type="ECO:0000313" key="1">
    <source>
        <dbReference type="EMBL" id="MDX8046362.1"/>
    </source>
</evidence>
<comment type="caution">
    <text evidence="1">The sequence shown here is derived from an EMBL/GenBank/DDBJ whole genome shotgun (WGS) entry which is preliminary data.</text>
</comment>
<proteinExistence type="predicted"/>
<accession>A0ACC6M6G7</accession>
<keyword evidence="1" id="KW-0560">Oxidoreductase</keyword>
<dbReference type="EMBL" id="JAWZSR010000005">
    <property type="protein sequence ID" value="MDX8046362.1"/>
    <property type="molecule type" value="Genomic_DNA"/>
</dbReference>
<keyword evidence="1" id="KW-0670">Pyruvate</keyword>
<gene>
    <name evidence="1" type="primary">pflA</name>
    <name evidence="1" type="ORF">SH601_10255</name>
</gene>
<evidence type="ECO:0000313" key="2">
    <source>
        <dbReference type="Proteomes" id="UP001277972"/>
    </source>
</evidence>
<organism evidence="1 2">
    <name type="scientific">Gracilibacillus pellucidus</name>
    <dbReference type="NCBI Taxonomy" id="3095368"/>
    <lineage>
        <taxon>Bacteria</taxon>
        <taxon>Bacillati</taxon>
        <taxon>Bacillota</taxon>
        <taxon>Bacilli</taxon>
        <taxon>Bacillales</taxon>
        <taxon>Bacillaceae</taxon>
        <taxon>Gracilibacillus</taxon>
    </lineage>
</organism>
<dbReference type="EC" id="1.97.1.4" evidence="1"/>